<dbReference type="KEGG" id="anr:Ana3638_06445"/>
<gene>
    <name evidence="1" type="ORF">Ana3638_06445</name>
</gene>
<name>A0A6P1TK20_9FIRM</name>
<sequence length="218" mass="25725">MTDREIAIKYAPHLYFDKNEPFTIDQIGYSIIRSSGTSPSFNRYIRIDEKTTAFVIEYQLYYDYDIQHMYDLEHFWVYVDSCGKVLNGEASAHGSYLNCYQYKKILEDDTHIPIYVQPGKHALLPEGNLFKLFSDYKEVCNKLAGVDGLLVADMFKGRIRKDSYIDYEVCTYIRKHYSFEPSLSFYPVNYKEDVIVTWEELYLLIPERVNKLLKNMSL</sequence>
<dbReference type="EMBL" id="CP048000">
    <property type="protein sequence ID" value="QHQ60452.1"/>
    <property type="molecule type" value="Genomic_DNA"/>
</dbReference>
<protein>
    <submittedName>
        <fullName evidence="1">Uncharacterized protein</fullName>
    </submittedName>
</protein>
<evidence type="ECO:0000313" key="1">
    <source>
        <dbReference type="EMBL" id="QHQ60452.1"/>
    </source>
</evidence>
<proteinExistence type="predicted"/>
<keyword evidence="2" id="KW-1185">Reference proteome</keyword>
<dbReference type="AlphaFoldDB" id="A0A6P1TK20"/>
<reference evidence="1 2" key="1">
    <citation type="submission" date="2020-01" db="EMBL/GenBank/DDBJ databases">
        <title>Genome analysis of Anaerocolumna sp. CBA3638.</title>
        <authorList>
            <person name="Kim J."/>
            <person name="Roh S.W."/>
        </authorList>
    </citation>
    <scope>NUCLEOTIDE SEQUENCE [LARGE SCALE GENOMIC DNA]</scope>
    <source>
        <strain evidence="1 2">CBA3638</strain>
    </source>
</reference>
<accession>A0A6P1TK20</accession>
<dbReference type="Proteomes" id="UP000464314">
    <property type="component" value="Chromosome"/>
</dbReference>
<evidence type="ECO:0000313" key="2">
    <source>
        <dbReference type="Proteomes" id="UP000464314"/>
    </source>
</evidence>
<dbReference type="RefSeq" id="WP_161837288.1">
    <property type="nucleotide sequence ID" value="NZ_CP048000.1"/>
</dbReference>
<organism evidence="1 2">
    <name type="scientific">Anaerocolumna sedimenticola</name>
    <dbReference type="NCBI Taxonomy" id="2696063"/>
    <lineage>
        <taxon>Bacteria</taxon>
        <taxon>Bacillati</taxon>
        <taxon>Bacillota</taxon>
        <taxon>Clostridia</taxon>
        <taxon>Lachnospirales</taxon>
        <taxon>Lachnospiraceae</taxon>
        <taxon>Anaerocolumna</taxon>
    </lineage>
</organism>